<dbReference type="SMART" id="SM00988">
    <property type="entry name" value="UreE_N"/>
    <property type="match status" value="1"/>
</dbReference>
<keyword evidence="2 5" id="KW-0963">Cytoplasm</keyword>
<dbReference type="InterPro" id="IPR036118">
    <property type="entry name" value="UreE_N_sf"/>
</dbReference>
<feature type="domain" description="UreE urease accessory N-terminal" evidence="6">
    <location>
        <begin position="6"/>
        <end position="69"/>
    </location>
</feature>
<dbReference type="Pfam" id="PF02814">
    <property type="entry name" value="UreE_N"/>
    <property type="match status" value="1"/>
</dbReference>
<dbReference type="EMBL" id="JAGGLM010000004">
    <property type="protein sequence ID" value="MBP2032334.1"/>
    <property type="molecule type" value="Genomic_DNA"/>
</dbReference>
<evidence type="ECO:0000313" key="7">
    <source>
        <dbReference type="EMBL" id="MBP2032334.1"/>
    </source>
</evidence>
<dbReference type="Proteomes" id="UP001519307">
    <property type="component" value="Unassembled WGS sequence"/>
</dbReference>
<evidence type="ECO:0000256" key="2">
    <source>
        <dbReference type="ARBA" id="ARBA00022490"/>
    </source>
</evidence>
<comment type="caution">
    <text evidence="7">The sequence shown here is derived from an EMBL/GenBank/DDBJ whole genome shotgun (WGS) entry which is preliminary data.</text>
</comment>
<dbReference type="Gene3D" id="3.30.70.790">
    <property type="entry name" value="UreE, C-terminal domain"/>
    <property type="match status" value="1"/>
</dbReference>
<reference evidence="7 8" key="1">
    <citation type="submission" date="2021-03" db="EMBL/GenBank/DDBJ databases">
        <title>Genomic Encyclopedia of Type Strains, Phase IV (KMG-IV): sequencing the most valuable type-strain genomes for metagenomic binning, comparative biology and taxonomic classification.</title>
        <authorList>
            <person name="Goeker M."/>
        </authorList>
    </citation>
    <scope>NUCLEOTIDE SEQUENCE [LARGE SCALE GENOMIC DNA]</scope>
    <source>
        <strain evidence="7 8">DSM 28783</strain>
    </source>
</reference>
<dbReference type="InterPro" id="IPR004029">
    <property type="entry name" value="UreE_N"/>
</dbReference>
<accession>A0ABS4KU20</accession>
<comment type="function">
    <text evidence="5">Involved in urease metallocenter assembly. Binds nickel. Probably functions as a nickel donor during metallocenter assembly.</text>
</comment>
<dbReference type="HAMAP" id="MF_00822">
    <property type="entry name" value="UreE"/>
    <property type="match status" value="1"/>
</dbReference>
<keyword evidence="3 5" id="KW-0533">Nickel</keyword>
<dbReference type="SUPFAM" id="SSF69737">
    <property type="entry name" value="Urease metallochaperone UreE, C-terminal domain"/>
    <property type="match status" value="1"/>
</dbReference>
<comment type="subcellular location">
    <subcellularLocation>
        <location evidence="1 5">Cytoplasm</location>
    </subcellularLocation>
</comment>
<dbReference type="Gene3D" id="2.60.260.20">
    <property type="entry name" value="Urease metallochaperone UreE, N-terminal domain"/>
    <property type="match status" value="1"/>
</dbReference>
<dbReference type="InterPro" id="IPR007864">
    <property type="entry name" value="UreE_C_dom"/>
</dbReference>
<protein>
    <recommendedName>
        <fullName evidence="5">Urease accessory protein UreE</fullName>
    </recommendedName>
</protein>
<evidence type="ECO:0000256" key="5">
    <source>
        <dbReference type="HAMAP-Rule" id="MF_00822"/>
    </source>
</evidence>
<evidence type="ECO:0000313" key="8">
    <source>
        <dbReference type="Proteomes" id="UP001519307"/>
    </source>
</evidence>
<evidence type="ECO:0000256" key="3">
    <source>
        <dbReference type="ARBA" id="ARBA00022596"/>
    </source>
</evidence>
<keyword evidence="4 5" id="KW-0143">Chaperone</keyword>
<dbReference type="RefSeq" id="WP_209701403.1">
    <property type="nucleotide sequence ID" value="NZ_JAGGLM010000004.1"/>
</dbReference>
<evidence type="ECO:0000256" key="4">
    <source>
        <dbReference type="ARBA" id="ARBA00023186"/>
    </source>
</evidence>
<keyword evidence="8" id="KW-1185">Reference proteome</keyword>
<dbReference type="Pfam" id="PF05194">
    <property type="entry name" value="UreE_C"/>
    <property type="match status" value="1"/>
</dbReference>
<dbReference type="PIRSF" id="PIRSF036402">
    <property type="entry name" value="Ureas_acces_UreE"/>
    <property type="match status" value="1"/>
</dbReference>
<evidence type="ECO:0000256" key="1">
    <source>
        <dbReference type="ARBA" id="ARBA00004496"/>
    </source>
</evidence>
<organism evidence="7 8">
    <name type="scientific">Clostridium algifaecis</name>
    <dbReference type="NCBI Taxonomy" id="1472040"/>
    <lineage>
        <taxon>Bacteria</taxon>
        <taxon>Bacillati</taxon>
        <taxon>Bacillota</taxon>
        <taxon>Clostridia</taxon>
        <taxon>Eubacteriales</taxon>
        <taxon>Clostridiaceae</taxon>
        <taxon>Clostridium</taxon>
    </lineage>
</organism>
<name>A0ABS4KU20_9CLOT</name>
<evidence type="ECO:0000259" key="6">
    <source>
        <dbReference type="SMART" id="SM00988"/>
    </source>
</evidence>
<dbReference type="CDD" id="cd00571">
    <property type="entry name" value="UreE"/>
    <property type="match status" value="1"/>
</dbReference>
<dbReference type="InterPro" id="IPR012406">
    <property type="entry name" value="UreE"/>
</dbReference>
<sequence length="149" mass="17286">MIINKILGNRHDFDLKNKNIDTVNIEWYEVNKKILRKTSKLGKEIGMSFEKPQKLNDGDVLYMNEKEAILINIPESEAIVIEPKSMIDMGKACYEIGNQHIPIFLEEDSVIVPYEEPIMKLLDKRGFAPKRVLKKLVNGLECHKHHHVH</sequence>
<dbReference type="NCBIfam" id="NF009754">
    <property type="entry name" value="PRK13261.1-6"/>
    <property type="match status" value="1"/>
</dbReference>
<dbReference type="SUPFAM" id="SSF69287">
    <property type="entry name" value="Urease metallochaperone UreE, N-terminal domain"/>
    <property type="match status" value="1"/>
</dbReference>
<comment type="similarity">
    <text evidence="5">Belongs to the UreE family.</text>
</comment>
<gene>
    <name evidence="5" type="primary">ureE</name>
    <name evidence="7" type="ORF">J2Z42_000999</name>
</gene>
<proteinExistence type="inferred from homology"/>